<organism evidence="1 2">
    <name type="scientific">Ensete ventricosum</name>
    <name type="common">Abyssinian banana</name>
    <name type="synonym">Musa ensete</name>
    <dbReference type="NCBI Taxonomy" id="4639"/>
    <lineage>
        <taxon>Eukaryota</taxon>
        <taxon>Viridiplantae</taxon>
        <taxon>Streptophyta</taxon>
        <taxon>Embryophyta</taxon>
        <taxon>Tracheophyta</taxon>
        <taxon>Spermatophyta</taxon>
        <taxon>Magnoliopsida</taxon>
        <taxon>Liliopsida</taxon>
        <taxon>Zingiberales</taxon>
        <taxon>Musaceae</taxon>
        <taxon>Ensete</taxon>
    </lineage>
</organism>
<dbReference type="AlphaFoldDB" id="A0A426WWU3"/>
<protein>
    <submittedName>
        <fullName evidence="1">Uncharacterized protein</fullName>
    </submittedName>
</protein>
<gene>
    <name evidence="1" type="ORF">B296_00055449</name>
</gene>
<proteinExistence type="predicted"/>
<sequence length="123" mass="14052">MLAVAPARGFGRGRLPPCREPWPQPAAPCSWPGRGWTTLHRGWPWLTAPPPCCICCDNVAITRKTILRDSISSHEFKTNLSHKNLGSDTTIRKPQRVHHMRRSYIPIFQIRMEKMKEVKCPSP</sequence>
<comment type="caution">
    <text evidence="1">The sequence shown here is derived from an EMBL/GenBank/DDBJ whole genome shotgun (WGS) entry which is preliminary data.</text>
</comment>
<dbReference type="Proteomes" id="UP000287651">
    <property type="component" value="Unassembled WGS sequence"/>
</dbReference>
<dbReference type="EMBL" id="AMZH03035961">
    <property type="protein sequence ID" value="RRT31784.1"/>
    <property type="molecule type" value="Genomic_DNA"/>
</dbReference>
<evidence type="ECO:0000313" key="1">
    <source>
        <dbReference type="EMBL" id="RRT31784.1"/>
    </source>
</evidence>
<evidence type="ECO:0000313" key="2">
    <source>
        <dbReference type="Proteomes" id="UP000287651"/>
    </source>
</evidence>
<reference evidence="1 2" key="1">
    <citation type="journal article" date="2014" name="Agronomy (Basel)">
        <title>A Draft Genome Sequence for Ensete ventricosum, the Drought-Tolerant Tree Against Hunger.</title>
        <authorList>
            <person name="Harrison J."/>
            <person name="Moore K.A."/>
            <person name="Paszkiewicz K."/>
            <person name="Jones T."/>
            <person name="Grant M."/>
            <person name="Ambacheew D."/>
            <person name="Muzemil S."/>
            <person name="Studholme D.J."/>
        </authorList>
    </citation>
    <scope>NUCLEOTIDE SEQUENCE [LARGE SCALE GENOMIC DNA]</scope>
</reference>
<name>A0A426WWU3_ENSVE</name>
<accession>A0A426WWU3</accession>